<evidence type="ECO:0000259" key="2">
    <source>
        <dbReference type="PROSITE" id="PS51186"/>
    </source>
</evidence>
<reference evidence="3 4" key="1">
    <citation type="submission" date="2014-04" db="EMBL/GenBank/DDBJ databases">
        <title>A new species of microsporidia sheds light on the evolution of extreme parasitism.</title>
        <authorList>
            <person name="Haag K.L."/>
            <person name="James T.Y."/>
            <person name="Larsson R."/>
            <person name="Schaer T.M."/>
            <person name="Refardt D."/>
            <person name="Pombert J.-F."/>
            <person name="Ebert D."/>
        </authorList>
    </citation>
    <scope>NUCLEOTIDE SEQUENCE [LARGE SCALE GENOMIC DNA]</scope>
    <source>
        <strain evidence="3 4">UGP3</strain>
        <tissue evidence="3">Spores</tissue>
    </source>
</reference>
<comment type="caution">
    <text evidence="3">The sequence shown here is derived from an EMBL/GenBank/DDBJ whole genome shotgun (WGS) entry which is preliminary data.</text>
</comment>
<dbReference type="GO" id="GO:0000123">
    <property type="term" value="C:histone acetyltransferase complex"/>
    <property type="evidence" value="ECO:0007669"/>
    <property type="project" value="TreeGrafter"/>
</dbReference>
<dbReference type="HOGENOM" id="CLU_1030901_0_0_1"/>
<evidence type="ECO:0000313" key="3">
    <source>
        <dbReference type="EMBL" id="KGG52391.1"/>
    </source>
</evidence>
<dbReference type="PANTHER" id="PTHR45750">
    <property type="entry name" value="GH11602P"/>
    <property type="match status" value="1"/>
</dbReference>
<dbReference type="InterPro" id="IPR037800">
    <property type="entry name" value="GCN5"/>
</dbReference>
<dbReference type="Proteomes" id="UP000029725">
    <property type="component" value="Unassembled WGS sequence"/>
</dbReference>
<gene>
    <name evidence="3" type="ORF">DI09_17p210</name>
</gene>
<dbReference type="OrthoDB" id="1937912at2759"/>
<dbReference type="InterPro" id="IPR016181">
    <property type="entry name" value="Acyl_CoA_acyltransferase"/>
</dbReference>
<feature type="domain" description="N-acetyltransferase" evidence="2">
    <location>
        <begin position="23"/>
        <end position="168"/>
    </location>
</feature>
<sequence>MPREYIARLIYDRRHESIILLSTPEKLLRPSSEKPCEDNMLDASTSLSVDYVMVREEIPPHALMNLSVLGGITLRRFGPDRPFLEIVFCAISSAEQVRGYGAFLMSVLKSWVRTTYPCITFMLTYADNYAVGYFKKQGFSRQITLDRTVWGGLIKDYDGGTLMECRLIPEIVDYLSMRRLIGCQREALMNAIQRKASEPFVRHAGLATFPVADPSSIAGLSGRPWQSSCEDGQHPLKRPLSVKDALASLLVDLQVFCFLILDASLSMAVP</sequence>
<dbReference type="Pfam" id="PF00583">
    <property type="entry name" value="Acetyltransf_1"/>
    <property type="match status" value="1"/>
</dbReference>
<dbReference type="RefSeq" id="XP_013238818.1">
    <property type="nucleotide sequence ID" value="XM_013383364.1"/>
</dbReference>
<keyword evidence="1" id="KW-0539">Nucleus</keyword>
<evidence type="ECO:0000256" key="1">
    <source>
        <dbReference type="ARBA" id="ARBA00023242"/>
    </source>
</evidence>
<dbReference type="GO" id="GO:0045944">
    <property type="term" value="P:positive regulation of transcription by RNA polymerase II"/>
    <property type="evidence" value="ECO:0007669"/>
    <property type="project" value="TreeGrafter"/>
</dbReference>
<dbReference type="SUPFAM" id="SSF55729">
    <property type="entry name" value="Acyl-CoA N-acyltransferases (Nat)"/>
    <property type="match status" value="1"/>
</dbReference>
<dbReference type="GeneID" id="25258726"/>
<dbReference type="EMBL" id="JMKJ01000088">
    <property type="protein sequence ID" value="KGG52391.1"/>
    <property type="molecule type" value="Genomic_DNA"/>
</dbReference>
<name>A0A098VXE9_9MICR</name>
<proteinExistence type="predicted"/>
<dbReference type="PANTHER" id="PTHR45750:SF3">
    <property type="entry name" value="HISTONE ACETYLTRANSFERASE"/>
    <property type="match status" value="1"/>
</dbReference>
<dbReference type="VEuPathDB" id="MicrosporidiaDB:DI09_17p210"/>
<organism evidence="3 4">
    <name type="scientific">Mitosporidium daphniae</name>
    <dbReference type="NCBI Taxonomy" id="1485682"/>
    <lineage>
        <taxon>Eukaryota</taxon>
        <taxon>Fungi</taxon>
        <taxon>Fungi incertae sedis</taxon>
        <taxon>Microsporidia</taxon>
        <taxon>Mitosporidium</taxon>
    </lineage>
</organism>
<dbReference type="AlphaFoldDB" id="A0A098VXE9"/>
<accession>A0A098VXE9</accession>
<keyword evidence="3" id="KW-0808">Transferase</keyword>
<protein>
    <submittedName>
        <fullName evidence="3">Histone acetyltransferase Gcn5</fullName>
    </submittedName>
</protein>
<dbReference type="InterPro" id="IPR000182">
    <property type="entry name" value="GNAT_dom"/>
</dbReference>
<evidence type="ECO:0000313" key="4">
    <source>
        <dbReference type="Proteomes" id="UP000029725"/>
    </source>
</evidence>
<dbReference type="Gene3D" id="3.40.630.30">
    <property type="match status" value="1"/>
</dbReference>
<dbReference type="GO" id="GO:0010484">
    <property type="term" value="F:histone H3 acetyltransferase activity"/>
    <property type="evidence" value="ECO:0007669"/>
    <property type="project" value="TreeGrafter"/>
</dbReference>
<keyword evidence="4" id="KW-1185">Reference proteome</keyword>
<dbReference type="PROSITE" id="PS51186">
    <property type="entry name" value="GNAT"/>
    <property type="match status" value="1"/>
</dbReference>